<feature type="compositionally biased region" description="Polar residues" evidence="1">
    <location>
        <begin position="236"/>
        <end position="246"/>
    </location>
</feature>
<organism evidence="3 4">
    <name type="scientific">Novipirellula artificiosorum</name>
    <dbReference type="NCBI Taxonomy" id="2528016"/>
    <lineage>
        <taxon>Bacteria</taxon>
        <taxon>Pseudomonadati</taxon>
        <taxon>Planctomycetota</taxon>
        <taxon>Planctomycetia</taxon>
        <taxon>Pirellulales</taxon>
        <taxon>Pirellulaceae</taxon>
        <taxon>Novipirellula</taxon>
    </lineage>
</organism>
<accession>A0A5C6DIM3</accession>
<proteinExistence type="predicted"/>
<feature type="chain" id="PRO_5023115297" evidence="2">
    <location>
        <begin position="46"/>
        <end position="270"/>
    </location>
</feature>
<sequence precursor="true">MKIHAPIAVRRCVSRHSERCSKVVFRLALAAAISVAASSPSSLFAADCGCSACDAITAMDECDCGFDAPSLWKPKHNPIYKTLDAFAGGIEKLLRLDQCPPPRGCCDESVCDGACDSAFPGDRMMAMPEPMWAQPMPSGTIYNESTPPAPVLSQPMESAPAYSAPRVTSPAVRSIESSPQPARQTTPRSPMHMTEPRIQSAPLQMVPMERAAPRTAPRVQPGPKREGGSLFDALSDPSSDGAQTWRPSPVRPSGYTAPSRPASSRRTAVR</sequence>
<feature type="signal peptide" evidence="2">
    <location>
        <begin position="1"/>
        <end position="45"/>
    </location>
</feature>
<dbReference type="AlphaFoldDB" id="A0A5C6DIM3"/>
<comment type="caution">
    <text evidence="3">The sequence shown here is derived from an EMBL/GenBank/DDBJ whole genome shotgun (WGS) entry which is preliminary data.</text>
</comment>
<evidence type="ECO:0000256" key="2">
    <source>
        <dbReference type="SAM" id="SignalP"/>
    </source>
</evidence>
<keyword evidence="4" id="KW-1185">Reference proteome</keyword>
<feature type="compositionally biased region" description="Polar residues" evidence="1">
    <location>
        <begin position="261"/>
        <end position="270"/>
    </location>
</feature>
<dbReference type="Proteomes" id="UP000319143">
    <property type="component" value="Unassembled WGS sequence"/>
</dbReference>
<evidence type="ECO:0000313" key="3">
    <source>
        <dbReference type="EMBL" id="TWU37223.1"/>
    </source>
</evidence>
<name>A0A5C6DIM3_9BACT</name>
<dbReference type="EMBL" id="SJPV01000005">
    <property type="protein sequence ID" value="TWU37223.1"/>
    <property type="molecule type" value="Genomic_DNA"/>
</dbReference>
<feature type="compositionally biased region" description="Polar residues" evidence="1">
    <location>
        <begin position="175"/>
        <end position="188"/>
    </location>
</feature>
<gene>
    <name evidence="3" type="ORF">Poly41_33510</name>
</gene>
<protein>
    <submittedName>
        <fullName evidence="3">Uncharacterized protein</fullName>
    </submittedName>
</protein>
<reference evidence="3 4" key="1">
    <citation type="submission" date="2019-02" db="EMBL/GenBank/DDBJ databases">
        <title>Deep-cultivation of Planctomycetes and their phenomic and genomic characterization uncovers novel biology.</title>
        <authorList>
            <person name="Wiegand S."/>
            <person name="Jogler M."/>
            <person name="Boedeker C."/>
            <person name="Pinto D."/>
            <person name="Vollmers J."/>
            <person name="Rivas-Marin E."/>
            <person name="Kohn T."/>
            <person name="Peeters S.H."/>
            <person name="Heuer A."/>
            <person name="Rast P."/>
            <person name="Oberbeckmann S."/>
            <person name="Bunk B."/>
            <person name="Jeske O."/>
            <person name="Meyerdierks A."/>
            <person name="Storesund J.E."/>
            <person name="Kallscheuer N."/>
            <person name="Luecker S."/>
            <person name="Lage O.M."/>
            <person name="Pohl T."/>
            <person name="Merkel B.J."/>
            <person name="Hornburger P."/>
            <person name="Mueller R.-W."/>
            <person name="Bruemmer F."/>
            <person name="Labrenz M."/>
            <person name="Spormann A.M."/>
            <person name="Op Den Camp H."/>
            <person name="Overmann J."/>
            <person name="Amann R."/>
            <person name="Jetten M.S.M."/>
            <person name="Mascher T."/>
            <person name="Medema M.H."/>
            <person name="Devos D.P."/>
            <person name="Kaster A.-K."/>
            <person name="Ovreas L."/>
            <person name="Rohde M."/>
            <person name="Galperin M.Y."/>
            <person name="Jogler C."/>
        </authorList>
    </citation>
    <scope>NUCLEOTIDE SEQUENCE [LARGE SCALE GENOMIC DNA]</scope>
    <source>
        <strain evidence="3 4">Poly41</strain>
    </source>
</reference>
<feature type="region of interest" description="Disordered" evidence="1">
    <location>
        <begin position="144"/>
        <end position="270"/>
    </location>
</feature>
<evidence type="ECO:0000313" key="4">
    <source>
        <dbReference type="Proteomes" id="UP000319143"/>
    </source>
</evidence>
<dbReference type="OrthoDB" id="260982at2"/>
<dbReference type="RefSeq" id="WP_146527517.1">
    <property type="nucleotide sequence ID" value="NZ_SJPV01000005.1"/>
</dbReference>
<evidence type="ECO:0000256" key="1">
    <source>
        <dbReference type="SAM" id="MobiDB-lite"/>
    </source>
</evidence>
<keyword evidence="2" id="KW-0732">Signal</keyword>